<organism evidence="1 2">
    <name type="scientific">Ciona intestinalis</name>
    <name type="common">Transparent sea squirt</name>
    <name type="synonym">Ascidia intestinalis</name>
    <dbReference type="NCBI Taxonomy" id="7719"/>
    <lineage>
        <taxon>Eukaryota</taxon>
        <taxon>Metazoa</taxon>
        <taxon>Chordata</taxon>
        <taxon>Tunicata</taxon>
        <taxon>Ascidiacea</taxon>
        <taxon>Phlebobranchia</taxon>
        <taxon>Cionidae</taxon>
        <taxon>Ciona</taxon>
    </lineage>
</organism>
<dbReference type="AlphaFoldDB" id="H2XVX9"/>
<name>H2XVX9_CIOIN</name>
<dbReference type="HOGENOM" id="CLU_3406262_0_0_1"/>
<accession>H2XVX9</accession>
<dbReference type="InParanoid" id="H2XVX9"/>
<dbReference type="Proteomes" id="UP000008144">
    <property type="component" value="Unassembled WGS sequence"/>
</dbReference>
<evidence type="ECO:0000313" key="2">
    <source>
        <dbReference type="Proteomes" id="UP000008144"/>
    </source>
</evidence>
<reference evidence="2" key="1">
    <citation type="journal article" date="2002" name="Science">
        <title>The draft genome of Ciona intestinalis: insights into chordate and vertebrate origins.</title>
        <authorList>
            <person name="Dehal P."/>
            <person name="Satou Y."/>
            <person name="Campbell R.K."/>
            <person name="Chapman J."/>
            <person name="Degnan B."/>
            <person name="De Tomaso A."/>
            <person name="Davidson B."/>
            <person name="Di Gregorio A."/>
            <person name="Gelpke M."/>
            <person name="Goodstein D.M."/>
            <person name="Harafuji N."/>
            <person name="Hastings K.E."/>
            <person name="Ho I."/>
            <person name="Hotta K."/>
            <person name="Huang W."/>
            <person name="Kawashima T."/>
            <person name="Lemaire P."/>
            <person name="Martinez D."/>
            <person name="Meinertzhagen I.A."/>
            <person name="Necula S."/>
            <person name="Nonaka M."/>
            <person name="Putnam N."/>
            <person name="Rash S."/>
            <person name="Saiga H."/>
            <person name="Satake M."/>
            <person name="Terry A."/>
            <person name="Yamada L."/>
            <person name="Wang H.G."/>
            <person name="Awazu S."/>
            <person name="Azumi K."/>
            <person name="Boore J."/>
            <person name="Branno M."/>
            <person name="Chin-Bow S."/>
            <person name="DeSantis R."/>
            <person name="Doyle S."/>
            <person name="Francino P."/>
            <person name="Keys D.N."/>
            <person name="Haga S."/>
            <person name="Hayashi H."/>
            <person name="Hino K."/>
            <person name="Imai K.S."/>
            <person name="Inaba K."/>
            <person name="Kano S."/>
            <person name="Kobayashi K."/>
            <person name="Kobayashi M."/>
            <person name="Lee B.I."/>
            <person name="Makabe K.W."/>
            <person name="Manohar C."/>
            <person name="Matassi G."/>
            <person name="Medina M."/>
            <person name="Mochizuki Y."/>
            <person name="Mount S."/>
            <person name="Morishita T."/>
            <person name="Miura S."/>
            <person name="Nakayama A."/>
            <person name="Nishizaka S."/>
            <person name="Nomoto H."/>
            <person name="Ohta F."/>
            <person name="Oishi K."/>
            <person name="Rigoutsos I."/>
            <person name="Sano M."/>
            <person name="Sasaki A."/>
            <person name="Sasakura Y."/>
            <person name="Shoguchi E."/>
            <person name="Shin-i T."/>
            <person name="Spagnuolo A."/>
            <person name="Stainier D."/>
            <person name="Suzuki M.M."/>
            <person name="Tassy O."/>
            <person name="Takatori N."/>
            <person name="Tokuoka M."/>
            <person name="Yagi K."/>
            <person name="Yoshizaki F."/>
            <person name="Wada S."/>
            <person name="Zhang C."/>
            <person name="Hyatt P.D."/>
            <person name="Larimer F."/>
            <person name="Detter C."/>
            <person name="Doggett N."/>
            <person name="Glavina T."/>
            <person name="Hawkins T."/>
            <person name="Richardson P."/>
            <person name="Lucas S."/>
            <person name="Kohara Y."/>
            <person name="Levine M."/>
            <person name="Satoh N."/>
            <person name="Rokhsar D.S."/>
        </authorList>
    </citation>
    <scope>NUCLEOTIDE SEQUENCE [LARGE SCALE GENOMIC DNA]</scope>
</reference>
<evidence type="ECO:0000313" key="1">
    <source>
        <dbReference type="Ensembl" id="ENSCINP00000033813.1"/>
    </source>
</evidence>
<dbReference type="Ensembl" id="ENSCINT00000031672.1">
    <property type="protein sequence ID" value="ENSCINP00000033813.1"/>
    <property type="gene ID" value="ENSCING00000022577.1"/>
</dbReference>
<protein>
    <submittedName>
        <fullName evidence="1">Uncharacterized protein</fullName>
    </submittedName>
</protein>
<sequence>MGFVEFVFKVPVCCKIKKRINLFVAQHTNI</sequence>
<keyword evidence="2" id="KW-1185">Reference proteome</keyword>
<proteinExistence type="predicted"/>
<reference evidence="1" key="3">
    <citation type="submission" date="2025-09" db="UniProtKB">
        <authorList>
            <consortium name="Ensembl"/>
        </authorList>
    </citation>
    <scope>IDENTIFICATION</scope>
</reference>
<reference evidence="1" key="2">
    <citation type="submission" date="2025-08" db="UniProtKB">
        <authorList>
            <consortium name="Ensembl"/>
        </authorList>
    </citation>
    <scope>IDENTIFICATION</scope>
</reference>